<gene>
    <name evidence="1" type="ORF">V2I87_14930</name>
</gene>
<dbReference type="RefSeq" id="WP_330513332.1">
    <property type="nucleotide sequence ID" value="NZ_JAZEIH010000026.1"/>
</dbReference>
<evidence type="ECO:0000313" key="2">
    <source>
        <dbReference type="Proteomes" id="UP001343600"/>
    </source>
</evidence>
<comment type="caution">
    <text evidence="1">The sequence shown here is derived from an EMBL/GenBank/DDBJ whole genome shotgun (WGS) entry which is preliminary data.</text>
</comment>
<proteinExistence type="predicted"/>
<name>A0ABU7N922_PSEVI</name>
<evidence type="ECO:0000313" key="1">
    <source>
        <dbReference type="EMBL" id="MEE4041388.1"/>
    </source>
</evidence>
<sequence length="169" mass="19004">MSIRFFFVGRDASSNDLGYCKFSYSGFPLRVKSGVLIVSDLNVLFDWDPDFFCNYKDNYENKLLNNDYIEAEQGKYNMTVKGYFGLKPPYASLGYGLDLKLVEELPDFDSSSSVDDRNFCNRGFYLNNVCLGFRMFLGLLGVESVMAYGQPQILISNLGDDSQAVSGPS</sequence>
<reference evidence="1 2" key="1">
    <citation type="submission" date="2024-01" db="EMBL/GenBank/DDBJ databases">
        <title>Characterization of Pseudomonas viridiflava in Georgia, USA.</title>
        <authorList>
            <person name="Zhao M."/>
            <person name="Dutta B."/>
        </authorList>
    </citation>
    <scope>NUCLEOTIDE SEQUENCE [LARGE SCALE GENOMIC DNA]</scope>
    <source>
        <strain evidence="1 2">21GA0539</strain>
    </source>
</reference>
<keyword evidence="2" id="KW-1185">Reference proteome</keyword>
<dbReference type="EMBL" id="JAZEIP010000023">
    <property type="protein sequence ID" value="MEE4041388.1"/>
    <property type="molecule type" value="Genomic_DNA"/>
</dbReference>
<protein>
    <submittedName>
        <fullName evidence="1">Uncharacterized protein</fullName>
    </submittedName>
</protein>
<organism evidence="1 2">
    <name type="scientific">Pseudomonas viridiflava</name>
    <name type="common">Phytomonas viridiflava</name>
    <dbReference type="NCBI Taxonomy" id="33069"/>
    <lineage>
        <taxon>Bacteria</taxon>
        <taxon>Pseudomonadati</taxon>
        <taxon>Pseudomonadota</taxon>
        <taxon>Gammaproteobacteria</taxon>
        <taxon>Pseudomonadales</taxon>
        <taxon>Pseudomonadaceae</taxon>
        <taxon>Pseudomonas</taxon>
    </lineage>
</organism>
<accession>A0ABU7N922</accession>
<dbReference type="Proteomes" id="UP001343600">
    <property type="component" value="Unassembled WGS sequence"/>
</dbReference>